<evidence type="ECO:0000313" key="1">
    <source>
        <dbReference type="EMBL" id="MBX57920.1"/>
    </source>
</evidence>
<name>A0A2P2PT61_RHIMU</name>
<sequence length="42" mass="4673">MVLLWEPQFSNLFVQILVSTPFSYGFASITSHTCFITASDSS</sequence>
<reference evidence="1" key="1">
    <citation type="submission" date="2018-02" db="EMBL/GenBank/DDBJ databases">
        <title>Rhizophora mucronata_Transcriptome.</title>
        <authorList>
            <person name="Meera S.P."/>
            <person name="Sreeshan A."/>
            <person name="Augustine A."/>
        </authorList>
    </citation>
    <scope>NUCLEOTIDE SEQUENCE</scope>
    <source>
        <tissue evidence="1">Leaf</tissue>
    </source>
</reference>
<protein>
    <submittedName>
        <fullName evidence="1">Uncharacterized protein</fullName>
    </submittedName>
</protein>
<dbReference type="AlphaFoldDB" id="A0A2P2PT61"/>
<accession>A0A2P2PT61</accession>
<proteinExistence type="predicted"/>
<organism evidence="1">
    <name type="scientific">Rhizophora mucronata</name>
    <name type="common">Asiatic mangrove</name>
    <dbReference type="NCBI Taxonomy" id="61149"/>
    <lineage>
        <taxon>Eukaryota</taxon>
        <taxon>Viridiplantae</taxon>
        <taxon>Streptophyta</taxon>
        <taxon>Embryophyta</taxon>
        <taxon>Tracheophyta</taxon>
        <taxon>Spermatophyta</taxon>
        <taxon>Magnoliopsida</taxon>
        <taxon>eudicotyledons</taxon>
        <taxon>Gunneridae</taxon>
        <taxon>Pentapetalae</taxon>
        <taxon>rosids</taxon>
        <taxon>fabids</taxon>
        <taxon>Malpighiales</taxon>
        <taxon>Rhizophoraceae</taxon>
        <taxon>Rhizophora</taxon>
    </lineage>
</organism>
<dbReference type="EMBL" id="GGEC01077436">
    <property type="protein sequence ID" value="MBX57920.1"/>
    <property type="molecule type" value="Transcribed_RNA"/>
</dbReference>